<reference evidence="1" key="1">
    <citation type="submission" date="2014-06" db="EMBL/GenBank/DDBJ databases">
        <authorList>
            <person name="Urmite Genomes Urmite Genomes"/>
        </authorList>
    </citation>
    <scope>NUCLEOTIDE SEQUENCE</scope>
</reference>
<sequence length="102" mass="12207">MNISDFEAYEGYWDIIDDDLFEDIFYMECIEKLEPTEKVLKAIELLSYFFAEDMREVLGEIREMNMLAQADIFDLWFEIIKSRDYLESLAKTIIYYSIGMPV</sequence>
<gene>
    <name evidence="1" type="ORF">BN1086_03299</name>
</gene>
<organism evidence="1">
    <name type="scientific">Citrobacter koseri</name>
    <name type="common">Citrobacter diversus</name>
    <dbReference type="NCBI Taxonomy" id="545"/>
    <lineage>
        <taxon>Bacteria</taxon>
        <taxon>Pseudomonadati</taxon>
        <taxon>Pseudomonadota</taxon>
        <taxon>Gammaproteobacteria</taxon>
        <taxon>Enterobacterales</taxon>
        <taxon>Enterobacteriaceae</taxon>
        <taxon>Citrobacter</taxon>
    </lineage>
</organism>
<dbReference type="EMBL" id="LK931336">
    <property type="protein sequence ID" value="CDZ85105.1"/>
    <property type="molecule type" value="Genomic_DNA"/>
</dbReference>
<protein>
    <submittedName>
        <fullName evidence="1">Uncharacterized protein</fullName>
    </submittedName>
</protein>
<name>A0A078LE58_CITKO</name>
<dbReference type="PATRIC" id="fig|545.12.peg.3307"/>
<proteinExistence type="predicted"/>
<dbReference type="AlphaFoldDB" id="A0A078LE58"/>
<evidence type="ECO:0000313" key="1">
    <source>
        <dbReference type="EMBL" id="CDZ85105.1"/>
    </source>
</evidence>
<accession>A0A078LE58</accession>